<evidence type="ECO:0000259" key="1">
    <source>
        <dbReference type="Pfam" id="PF01553"/>
    </source>
</evidence>
<proteinExistence type="predicted"/>
<keyword evidence="2" id="KW-0012">Acyltransferase</keyword>
<reference evidence="2 3" key="1">
    <citation type="journal article" date="2015" name="Genome Announc.">
        <title>Expanding the biotechnology potential of lactobacilli through comparative genomics of 213 strains and associated genera.</title>
        <authorList>
            <person name="Sun Z."/>
            <person name="Harris H.M."/>
            <person name="McCann A."/>
            <person name="Guo C."/>
            <person name="Argimon S."/>
            <person name="Zhang W."/>
            <person name="Yang X."/>
            <person name="Jeffery I.B."/>
            <person name="Cooney J.C."/>
            <person name="Kagawa T.F."/>
            <person name="Liu W."/>
            <person name="Song Y."/>
            <person name="Salvetti E."/>
            <person name="Wrobel A."/>
            <person name="Rasinkangas P."/>
            <person name="Parkhill J."/>
            <person name="Rea M.C."/>
            <person name="O'Sullivan O."/>
            <person name="Ritari J."/>
            <person name="Douillard F.P."/>
            <person name="Paul Ross R."/>
            <person name="Yang R."/>
            <person name="Briner A.E."/>
            <person name="Felis G.E."/>
            <person name="de Vos W.M."/>
            <person name="Barrangou R."/>
            <person name="Klaenhammer T.R."/>
            <person name="Caufield P.W."/>
            <person name="Cui Y."/>
            <person name="Zhang H."/>
            <person name="O'Toole P.W."/>
        </authorList>
    </citation>
    <scope>NUCLEOTIDE SEQUENCE [LARGE SCALE GENOMIC DNA]</scope>
    <source>
        <strain evidence="2 3">DSM 16991</strain>
    </source>
</reference>
<dbReference type="Proteomes" id="UP000050949">
    <property type="component" value="Unassembled WGS sequence"/>
</dbReference>
<dbReference type="SUPFAM" id="SSF69593">
    <property type="entry name" value="Glycerol-3-phosphate (1)-acyltransferase"/>
    <property type="match status" value="1"/>
</dbReference>
<name>A0A0R1XAU3_9LACO</name>
<dbReference type="InterPro" id="IPR002123">
    <property type="entry name" value="Plipid/glycerol_acylTrfase"/>
</dbReference>
<dbReference type="PATRIC" id="fig|1122147.4.peg.2746"/>
<keyword evidence="2" id="KW-0808">Transferase</keyword>
<protein>
    <submittedName>
        <fullName evidence="2">1-acyl-sn-glycerol-3-phosphate acyltransferase</fullName>
    </submittedName>
</protein>
<sequence>MSEHSINAGEEEQFMIQRVYDFDSETQDVVQPAGKRRAPNVAKALARQYSKPVYTAAKLFGYVLCPGALHVRVANPEVLAPYQDQGYFLYGNHTQPMGDAFFPMVLTHGRPARTIANVENLQVPILGPYLQMGGALVVPPELHAMPQFLNQVTACIQAGQPVTVYPEAHVWPYDTHIRPFTRAAFHYPVALQVPSFSMTTAYQQRRWGSRPKITVYLDGPFLPDRSLAPRAQQAALMNQIHARMVARAKEYSTYAYVTYRKREVIQ</sequence>
<dbReference type="Pfam" id="PF01553">
    <property type="entry name" value="Acyltransferase"/>
    <property type="match status" value="1"/>
</dbReference>
<gene>
    <name evidence="2" type="ORF">FC91_GL002664</name>
</gene>
<feature type="domain" description="Phospholipid/glycerol acyltransferase" evidence="1">
    <location>
        <begin position="71"/>
        <end position="195"/>
    </location>
</feature>
<evidence type="ECO:0000313" key="3">
    <source>
        <dbReference type="Proteomes" id="UP000050949"/>
    </source>
</evidence>
<evidence type="ECO:0000313" key="2">
    <source>
        <dbReference type="EMBL" id="KRM27319.1"/>
    </source>
</evidence>
<dbReference type="AlphaFoldDB" id="A0A0R1XAU3"/>
<accession>A0A0R1XAU3</accession>
<dbReference type="eggNOG" id="COG0204">
    <property type="taxonomic scope" value="Bacteria"/>
</dbReference>
<dbReference type="GO" id="GO:0016746">
    <property type="term" value="F:acyltransferase activity"/>
    <property type="evidence" value="ECO:0007669"/>
    <property type="project" value="UniProtKB-KW"/>
</dbReference>
<organism evidence="2 3">
    <name type="scientific">Schleiferilactobacillus harbinensis DSM 16991</name>
    <dbReference type="NCBI Taxonomy" id="1122147"/>
    <lineage>
        <taxon>Bacteria</taxon>
        <taxon>Bacillati</taxon>
        <taxon>Bacillota</taxon>
        <taxon>Bacilli</taxon>
        <taxon>Lactobacillales</taxon>
        <taxon>Lactobacillaceae</taxon>
        <taxon>Schleiferilactobacillus</taxon>
    </lineage>
</organism>
<dbReference type="EMBL" id="AZFW01000051">
    <property type="protein sequence ID" value="KRM27319.1"/>
    <property type="molecule type" value="Genomic_DNA"/>
</dbReference>
<comment type="caution">
    <text evidence="2">The sequence shown here is derived from an EMBL/GenBank/DDBJ whole genome shotgun (WGS) entry which is preliminary data.</text>
</comment>